<protein>
    <submittedName>
        <fullName evidence="9">Nucleoside transporter YegT</fullName>
    </submittedName>
</protein>
<keyword evidence="4 7" id="KW-0812">Transmembrane</keyword>
<dbReference type="FunCoup" id="A0A517SML2">
    <property type="interactions" value="55"/>
</dbReference>
<dbReference type="GO" id="GO:0005886">
    <property type="term" value="C:plasma membrane"/>
    <property type="evidence" value="ECO:0007669"/>
    <property type="project" value="UniProtKB-SubCell"/>
</dbReference>
<accession>A0A517SML2</accession>
<keyword evidence="2" id="KW-0813">Transport</keyword>
<dbReference type="GO" id="GO:0015213">
    <property type="term" value="F:uridine transmembrane transporter activity"/>
    <property type="evidence" value="ECO:0007669"/>
    <property type="project" value="TreeGrafter"/>
</dbReference>
<dbReference type="GO" id="GO:0015212">
    <property type="term" value="F:cytidine transmembrane transporter activity"/>
    <property type="evidence" value="ECO:0007669"/>
    <property type="project" value="TreeGrafter"/>
</dbReference>
<evidence type="ECO:0000259" key="8">
    <source>
        <dbReference type="PROSITE" id="PS50850"/>
    </source>
</evidence>
<evidence type="ECO:0000313" key="9">
    <source>
        <dbReference type="EMBL" id="QDT57363.1"/>
    </source>
</evidence>
<dbReference type="PANTHER" id="PTHR23522:SF4">
    <property type="entry name" value="NUCLEOSIDE PERMEASE NUPG-RELATED"/>
    <property type="match status" value="1"/>
</dbReference>
<dbReference type="KEGG" id="ccos:Pan44_54320"/>
<feature type="transmembrane region" description="Helical" evidence="7">
    <location>
        <begin position="12"/>
        <end position="30"/>
    </location>
</feature>
<keyword evidence="3" id="KW-1003">Cell membrane</keyword>
<feature type="transmembrane region" description="Helical" evidence="7">
    <location>
        <begin position="138"/>
        <end position="158"/>
    </location>
</feature>
<evidence type="ECO:0000256" key="2">
    <source>
        <dbReference type="ARBA" id="ARBA00022448"/>
    </source>
</evidence>
<dbReference type="RefSeq" id="WP_145034712.1">
    <property type="nucleotide sequence ID" value="NZ_CP036271.1"/>
</dbReference>
<dbReference type="Gene3D" id="1.20.1250.20">
    <property type="entry name" value="MFS general substrate transporter like domains"/>
    <property type="match status" value="2"/>
</dbReference>
<gene>
    <name evidence="9" type="primary">yegT_1</name>
    <name evidence="9" type="ORF">Pan44_54320</name>
</gene>
<dbReference type="SUPFAM" id="SSF103473">
    <property type="entry name" value="MFS general substrate transporter"/>
    <property type="match status" value="1"/>
</dbReference>
<dbReference type="Proteomes" id="UP000315700">
    <property type="component" value="Chromosome"/>
</dbReference>
<dbReference type="PROSITE" id="PS50850">
    <property type="entry name" value="MFS"/>
    <property type="match status" value="1"/>
</dbReference>
<feature type="transmembrane region" description="Helical" evidence="7">
    <location>
        <begin position="212"/>
        <end position="237"/>
    </location>
</feature>
<name>A0A517SML2_9PLAN</name>
<dbReference type="Pfam" id="PF03825">
    <property type="entry name" value="Nuc_H_symport"/>
    <property type="match status" value="1"/>
</dbReference>
<feature type="transmembrane region" description="Helical" evidence="7">
    <location>
        <begin position="103"/>
        <end position="126"/>
    </location>
</feature>
<feature type="transmembrane region" description="Helical" evidence="7">
    <location>
        <begin position="257"/>
        <end position="278"/>
    </location>
</feature>
<organism evidence="9 10">
    <name type="scientific">Caulifigura coniformis</name>
    <dbReference type="NCBI Taxonomy" id="2527983"/>
    <lineage>
        <taxon>Bacteria</taxon>
        <taxon>Pseudomonadati</taxon>
        <taxon>Planctomycetota</taxon>
        <taxon>Planctomycetia</taxon>
        <taxon>Planctomycetales</taxon>
        <taxon>Planctomycetaceae</taxon>
        <taxon>Caulifigura</taxon>
    </lineage>
</organism>
<evidence type="ECO:0000256" key="4">
    <source>
        <dbReference type="ARBA" id="ARBA00022692"/>
    </source>
</evidence>
<feature type="transmembrane region" description="Helical" evidence="7">
    <location>
        <begin position="170"/>
        <end position="191"/>
    </location>
</feature>
<feature type="transmembrane region" description="Helical" evidence="7">
    <location>
        <begin position="79"/>
        <end position="97"/>
    </location>
</feature>
<sequence length="420" mass="46211">MSDAAAKTDPAVRFKLFLMMVIEIFIWGAWQPKIFAYMAMLKFDAWQMALVGSSFGIASLLGIFFSNQFADRNFAAERFLAFSHVVGGLALIGASQVDSFWPFFGLFLVYALLYVPTISVTNALAFANLKDPANEFGFVRMGGTIGWIVASWPFVFLLKDSPGFDLKAATSWIFIVAGIASFAMAGFSLTLPHTPPNKNAHGLDKLAWVRAAKLLAVPYVLVLFIVTLIDSTIHNGYFVVSDQFLVDRVKISPNMSMLVMSLGQVAEILTMLVLGAVLTRLGWKWTMVVGILGHALRYAVFAYLPDHQWLIIAIQVLHGVCYAFFFATVYIFVDAVFPKDVRTSAQGLFNLLILGVGAVIASFLFPYLRDEVFTKDGVIDYKSLFLVPTGLAILGIVLLAVLFNPPKEEARIEGTSAPAH</sequence>
<dbReference type="InterPro" id="IPR036259">
    <property type="entry name" value="MFS_trans_sf"/>
</dbReference>
<reference evidence="9 10" key="1">
    <citation type="submission" date="2019-02" db="EMBL/GenBank/DDBJ databases">
        <title>Deep-cultivation of Planctomycetes and their phenomic and genomic characterization uncovers novel biology.</title>
        <authorList>
            <person name="Wiegand S."/>
            <person name="Jogler M."/>
            <person name="Boedeker C."/>
            <person name="Pinto D."/>
            <person name="Vollmers J."/>
            <person name="Rivas-Marin E."/>
            <person name="Kohn T."/>
            <person name="Peeters S.H."/>
            <person name="Heuer A."/>
            <person name="Rast P."/>
            <person name="Oberbeckmann S."/>
            <person name="Bunk B."/>
            <person name="Jeske O."/>
            <person name="Meyerdierks A."/>
            <person name="Storesund J.E."/>
            <person name="Kallscheuer N."/>
            <person name="Luecker S."/>
            <person name="Lage O.M."/>
            <person name="Pohl T."/>
            <person name="Merkel B.J."/>
            <person name="Hornburger P."/>
            <person name="Mueller R.-W."/>
            <person name="Bruemmer F."/>
            <person name="Labrenz M."/>
            <person name="Spormann A.M."/>
            <person name="Op den Camp H."/>
            <person name="Overmann J."/>
            <person name="Amann R."/>
            <person name="Jetten M.S.M."/>
            <person name="Mascher T."/>
            <person name="Medema M.H."/>
            <person name="Devos D.P."/>
            <person name="Kaster A.-K."/>
            <person name="Ovreas L."/>
            <person name="Rohde M."/>
            <person name="Galperin M.Y."/>
            <person name="Jogler C."/>
        </authorList>
    </citation>
    <scope>NUCLEOTIDE SEQUENCE [LARGE SCALE GENOMIC DNA]</scope>
    <source>
        <strain evidence="9 10">Pan44</strain>
    </source>
</reference>
<evidence type="ECO:0000256" key="3">
    <source>
        <dbReference type="ARBA" id="ARBA00022475"/>
    </source>
</evidence>
<dbReference type="InterPro" id="IPR020846">
    <property type="entry name" value="MFS_dom"/>
</dbReference>
<proteinExistence type="predicted"/>
<keyword evidence="10" id="KW-1185">Reference proteome</keyword>
<keyword evidence="6 7" id="KW-0472">Membrane</keyword>
<evidence type="ECO:0000256" key="7">
    <source>
        <dbReference type="SAM" id="Phobius"/>
    </source>
</evidence>
<evidence type="ECO:0000256" key="6">
    <source>
        <dbReference type="ARBA" id="ARBA00023136"/>
    </source>
</evidence>
<dbReference type="OrthoDB" id="9783013at2"/>
<keyword evidence="5 7" id="KW-1133">Transmembrane helix</keyword>
<dbReference type="EMBL" id="CP036271">
    <property type="protein sequence ID" value="QDT57363.1"/>
    <property type="molecule type" value="Genomic_DNA"/>
</dbReference>
<dbReference type="InterPro" id="IPR004740">
    <property type="entry name" value="Nuc_H_symport"/>
</dbReference>
<evidence type="ECO:0000256" key="5">
    <source>
        <dbReference type="ARBA" id="ARBA00022989"/>
    </source>
</evidence>
<evidence type="ECO:0000313" key="10">
    <source>
        <dbReference type="Proteomes" id="UP000315700"/>
    </source>
</evidence>
<evidence type="ECO:0000256" key="1">
    <source>
        <dbReference type="ARBA" id="ARBA00004651"/>
    </source>
</evidence>
<dbReference type="InParanoid" id="A0A517SML2"/>
<comment type="subcellular location">
    <subcellularLocation>
        <location evidence="1">Cell membrane</location>
        <topology evidence="1">Multi-pass membrane protein</topology>
    </subcellularLocation>
</comment>
<feature type="transmembrane region" description="Helical" evidence="7">
    <location>
        <begin position="385"/>
        <end position="403"/>
    </location>
</feature>
<feature type="transmembrane region" description="Helical" evidence="7">
    <location>
        <begin position="285"/>
        <end position="304"/>
    </location>
</feature>
<feature type="transmembrane region" description="Helical" evidence="7">
    <location>
        <begin position="345"/>
        <end position="365"/>
    </location>
</feature>
<feature type="transmembrane region" description="Helical" evidence="7">
    <location>
        <begin position="45"/>
        <end position="67"/>
    </location>
</feature>
<feature type="domain" description="Major facilitator superfamily (MFS) profile" evidence="8">
    <location>
        <begin position="216"/>
        <end position="420"/>
    </location>
</feature>
<dbReference type="AlphaFoldDB" id="A0A517SML2"/>
<dbReference type="PANTHER" id="PTHR23522">
    <property type="entry name" value="BLL5896 PROTEIN"/>
    <property type="match status" value="1"/>
</dbReference>
<feature type="transmembrane region" description="Helical" evidence="7">
    <location>
        <begin position="310"/>
        <end position="333"/>
    </location>
</feature>
<dbReference type="CDD" id="cd06177">
    <property type="entry name" value="MFS_NHS"/>
    <property type="match status" value="1"/>
</dbReference>